<keyword evidence="7" id="KW-1133">Transmembrane helix</keyword>
<evidence type="ECO:0000313" key="10">
    <source>
        <dbReference type="Proteomes" id="UP000298471"/>
    </source>
</evidence>
<keyword evidence="10" id="KW-1185">Reference proteome</keyword>
<sequence length="405" mass="42805">MARCGCRPTALRSSPAAVPPVGSSPLLDRLTQQLVQRDAEGTRRRLSLPAPGAVDFSSNDYLGLARSGALHQAVVQALQTDSGLLVGSTGSRLLTGNSAATEALETHLATFHHAEAALLFNSGYVANLGFFGAVPRRGDTILYDAASHASVKDGIRSSFATAYSFRHNDLADLEKRLSRATGEVFVAVEALYSMDGDQAPLPELAAFCRARGLHLVVDEAHTNGLYGPHGEGLVVALGLQTEVFARVVTFGKALGSQGAAVVGPAVLRDFLLNTSRPFMFTTALAPLSIVALTAAYALLPALHAEREQLFRLSDQLQSKLAAVPGVQVGPGSHVIHPLFFTEPSPRKVRAVAAAVQQAGFDLRPIVAPTVPAGTERLRLILHSYNTEAELDALAATLRRLERGSG</sequence>
<evidence type="ECO:0000256" key="3">
    <source>
        <dbReference type="ARBA" id="ARBA00010008"/>
    </source>
</evidence>
<dbReference type="InterPro" id="IPR001917">
    <property type="entry name" value="Aminotrans_II_pyridoxalP_BS"/>
</dbReference>
<comment type="similarity">
    <text evidence="3">Belongs to the class-II pyridoxal-phosphate-dependent aminotransferase family. BioF subfamily.</text>
</comment>
<dbReference type="InterPro" id="IPR015421">
    <property type="entry name" value="PyrdxlP-dep_Trfase_major"/>
</dbReference>
<dbReference type="AlphaFoldDB" id="A0A4Z0QGV8"/>
<proteinExistence type="inferred from homology"/>
<feature type="transmembrane region" description="Helical" evidence="7">
    <location>
        <begin position="278"/>
        <end position="299"/>
    </location>
</feature>
<dbReference type="InterPro" id="IPR015422">
    <property type="entry name" value="PyrdxlP-dep_Trfase_small"/>
</dbReference>
<feature type="domain" description="Aminotransferase class I/classII large" evidence="8">
    <location>
        <begin position="54"/>
        <end position="396"/>
    </location>
</feature>
<organism evidence="9 10">
    <name type="scientific">Hymenobacter metallicola</name>
    <dbReference type="NCBI Taxonomy" id="2563114"/>
    <lineage>
        <taxon>Bacteria</taxon>
        <taxon>Pseudomonadati</taxon>
        <taxon>Bacteroidota</taxon>
        <taxon>Cytophagia</taxon>
        <taxon>Cytophagales</taxon>
        <taxon>Hymenobacteraceae</taxon>
        <taxon>Hymenobacter</taxon>
    </lineage>
</organism>
<dbReference type="Gene3D" id="3.90.1150.10">
    <property type="entry name" value="Aspartate Aminotransferase, domain 1"/>
    <property type="match status" value="1"/>
</dbReference>
<dbReference type="PANTHER" id="PTHR13693">
    <property type="entry name" value="CLASS II AMINOTRANSFERASE/8-AMINO-7-OXONONANOATE SYNTHASE"/>
    <property type="match status" value="1"/>
</dbReference>
<evidence type="ECO:0000256" key="7">
    <source>
        <dbReference type="SAM" id="Phobius"/>
    </source>
</evidence>
<evidence type="ECO:0000256" key="4">
    <source>
        <dbReference type="ARBA" id="ARBA00022679"/>
    </source>
</evidence>
<dbReference type="Pfam" id="PF00155">
    <property type="entry name" value="Aminotran_1_2"/>
    <property type="match status" value="1"/>
</dbReference>
<gene>
    <name evidence="9" type="ORF">E5K02_07340</name>
</gene>
<reference evidence="9 10" key="1">
    <citation type="submission" date="2019-04" db="EMBL/GenBank/DDBJ databases">
        <authorList>
            <person name="Feng G."/>
            <person name="Zhang J."/>
            <person name="Zhu H."/>
        </authorList>
    </citation>
    <scope>NUCLEOTIDE SEQUENCE [LARGE SCALE GENOMIC DNA]</scope>
    <source>
        <strain evidence="9 10">9PBR-1</strain>
    </source>
</reference>
<dbReference type="PANTHER" id="PTHR13693:SF77">
    <property type="entry name" value="8-AMINO-7-OXONONANOATE SYNTHASE"/>
    <property type="match status" value="1"/>
</dbReference>
<evidence type="ECO:0000256" key="5">
    <source>
        <dbReference type="ARBA" id="ARBA00022898"/>
    </source>
</evidence>
<dbReference type="PROSITE" id="PS00599">
    <property type="entry name" value="AA_TRANSFER_CLASS_2"/>
    <property type="match status" value="1"/>
</dbReference>
<dbReference type="GO" id="GO:0009102">
    <property type="term" value="P:biotin biosynthetic process"/>
    <property type="evidence" value="ECO:0007669"/>
    <property type="project" value="TreeGrafter"/>
</dbReference>
<dbReference type="OrthoDB" id="9807157at2"/>
<comment type="pathway">
    <text evidence="2">Lipid metabolism.</text>
</comment>
<keyword evidence="7" id="KW-0472">Membrane</keyword>
<evidence type="ECO:0000256" key="2">
    <source>
        <dbReference type="ARBA" id="ARBA00005189"/>
    </source>
</evidence>
<dbReference type="InterPro" id="IPR050087">
    <property type="entry name" value="AON_synthase_class-II"/>
</dbReference>
<dbReference type="Gene3D" id="3.40.640.10">
    <property type="entry name" value="Type I PLP-dependent aspartate aminotransferase-like (Major domain)"/>
    <property type="match status" value="1"/>
</dbReference>
<comment type="cofactor">
    <cofactor evidence="1 6">
        <name>pyridoxal 5'-phosphate</name>
        <dbReference type="ChEBI" id="CHEBI:597326"/>
    </cofactor>
</comment>
<dbReference type="GO" id="GO:0016740">
    <property type="term" value="F:transferase activity"/>
    <property type="evidence" value="ECO:0007669"/>
    <property type="project" value="UniProtKB-KW"/>
</dbReference>
<keyword evidence="4" id="KW-0808">Transferase</keyword>
<accession>A0A4Z0QGV8</accession>
<evidence type="ECO:0000256" key="1">
    <source>
        <dbReference type="ARBA" id="ARBA00001933"/>
    </source>
</evidence>
<keyword evidence="5 6" id="KW-0663">Pyridoxal phosphate</keyword>
<protein>
    <submittedName>
        <fullName evidence="9">8-amino-7-oxononanoate synthase</fullName>
    </submittedName>
</protein>
<dbReference type="GO" id="GO:0030170">
    <property type="term" value="F:pyridoxal phosphate binding"/>
    <property type="evidence" value="ECO:0007669"/>
    <property type="project" value="InterPro"/>
</dbReference>
<comment type="caution">
    <text evidence="9">The sequence shown here is derived from an EMBL/GenBank/DDBJ whole genome shotgun (WGS) entry which is preliminary data.</text>
</comment>
<keyword evidence="7" id="KW-0812">Transmembrane</keyword>
<dbReference type="Proteomes" id="UP000298471">
    <property type="component" value="Unassembled WGS sequence"/>
</dbReference>
<dbReference type="EMBL" id="SRMB01000001">
    <property type="protein sequence ID" value="TGE29260.1"/>
    <property type="molecule type" value="Genomic_DNA"/>
</dbReference>
<dbReference type="SUPFAM" id="SSF53383">
    <property type="entry name" value="PLP-dependent transferases"/>
    <property type="match status" value="1"/>
</dbReference>
<name>A0A4Z0QGV8_9BACT</name>
<dbReference type="InterPro" id="IPR004839">
    <property type="entry name" value="Aminotransferase_I/II_large"/>
</dbReference>
<dbReference type="InterPro" id="IPR015424">
    <property type="entry name" value="PyrdxlP-dep_Trfase"/>
</dbReference>
<evidence type="ECO:0000256" key="6">
    <source>
        <dbReference type="RuleBase" id="RU003693"/>
    </source>
</evidence>
<evidence type="ECO:0000313" key="9">
    <source>
        <dbReference type="EMBL" id="TGE29260.1"/>
    </source>
</evidence>
<evidence type="ECO:0000259" key="8">
    <source>
        <dbReference type="Pfam" id="PF00155"/>
    </source>
</evidence>